<dbReference type="SUPFAM" id="SSF49265">
    <property type="entry name" value="Fibronectin type III"/>
    <property type="match status" value="2"/>
</dbReference>
<feature type="signal peptide" evidence="4">
    <location>
        <begin position="1"/>
        <end position="21"/>
    </location>
</feature>
<dbReference type="PANTHER" id="PTHR13817">
    <property type="entry name" value="TITIN"/>
    <property type="match status" value="1"/>
</dbReference>
<dbReference type="RefSeq" id="XP_017861412.1">
    <property type="nucleotide sequence ID" value="XM_018005923.1"/>
</dbReference>
<dbReference type="PROSITE" id="PS50853">
    <property type="entry name" value="FN3"/>
    <property type="match status" value="2"/>
</dbReference>
<dbReference type="InterPro" id="IPR003961">
    <property type="entry name" value="FN3_dom"/>
</dbReference>
<evidence type="ECO:0000256" key="3">
    <source>
        <dbReference type="SAM" id="Phobius"/>
    </source>
</evidence>
<dbReference type="InterPro" id="IPR002602">
    <property type="entry name" value="DB"/>
</dbReference>
<organism evidence="7 8">
    <name type="scientific">Drosophila arizonae</name>
    <name type="common">Fruit fly</name>
    <dbReference type="NCBI Taxonomy" id="7263"/>
    <lineage>
        <taxon>Eukaryota</taxon>
        <taxon>Metazoa</taxon>
        <taxon>Ecdysozoa</taxon>
        <taxon>Arthropoda</taxon>
        <taxon>Hexapoda</taxon>
        <taxon>Insecta</taxon>
        <taxon>Pterygota</taxon>
        <taxon>Neoptera</taxon>
        <taxon>Endopterygota</taxon>
        <taxon>Diptera</taxon>
        <taxon>Brachycera</taxon>
        <taxon>Muscomorpha</taxon>
        <taxon>Ephydroidea</taxon>
        <taxon>Drosophilidae</taxon>
        <taxon>Drosophila</taxon>
    </lineage>
</organism>
<feature type="compositionally biased region" description="Low complexity" evidence="2">
    <location>
        <begin position="931"/>
        <end position="961"/>
    </location>
</feature>
<feature type="domain" description="Ig-like" evidence="5">
    <location>
        <begin position="8"/>
        <end position="133"/>
    </location>
</feature>
<keyword evidence="1" id="KW-0677">Repeat</keyword>
<reference evidence="8" key="3">
    <citation type="submission" date="2025-08" db="UniProtKB">
        <authorList>
            <consortium name="RefSeq"/>
        </authorList>
    </citation>
    <scope>IDENTIFICATION</scope>
    <source>
        <tissue evidence="8">Whole organism</tissue>
    </source>
</reference>
<dbReference type="InterPro" id="IPR050964">
    <property type="entry name" value="Striated_Muscle_Regulatory"/>
</dbReference>
<dbReference type="Proteomes" id="UP000694904">
    <property type="component" value="Chromosome 4"/>
</dbReference>
<proteinExistence type="predicted"/>
<dbReference type="InterPro" id="IPR003599">
    <property type="entry name" value="Ig_sub"/>
</dbReference>
<evidence type="ECO:0000259" key="6">
    <source>
        <dbReference type="PROSITE" id="PS50853"/>
    </source>
</evidence>
<feature type="domain" description="Fibronectin type-III" evidence="6">
    <location>
        <begin position="526"/>
        <end position="617"/>
    </location>
</feature>
<feature type="compositionally biased region" description="Low complexity" evidence="2">
    <location>
        <begin position="900"/>
        <end position="919"/>
    </location>
</feature>
<evidence type="ECO:0000313" key="7">
    <source>
        <dbReference type="Proteomes" id="UP000694904"/>
    </source>
</evidence>
<feature type="transmembrane region" description="Helical" evidence="3">
    <location>
        <begin position="836"/>
        <end position="860"/>
    </location>
</feature>
<feature type="region of interest" description="Disordered" evidence="2">
    <location>
        <begin position="900"/>
        <end position="966"/>
    </location>
</feature>
<dbReference type="InterPro" id="IPR013783">
    <property type="entry name" value="Ig-like_fold"/>
</dbReference>
<evidence type="ECO:0000313" key="8">
    <source>
        <dbReference type="RefSeq" id="XP_017861412.1"/>
    </source>
</evidence>
<dbReference type="InterPro" id="IPR007110">
    <property type="entry name" value="Ig-like_dom"/>
</dbReference>
<evidence type="ECO:0000256" key="2">
    <source>
        <dbReference type="SAM" id="MobiDB-lite"/>
    </source>
</evidence>
<sequence length="1027" mass="110736">MLKLFVLPIITICLLLTSVNSGVPIGTGGPSLIFENKDALLTCVVSENSGNNTVIWKKGDEILTAGTVRVTKDHRVRVLHDENPRGSNPNVGGEVWVLLIKGLKASDSGAYICELNSDPVLRSIHILTVKELSTATGLQANASDPVPAESTDVFLLPPPLNAQDNRSFWRPSQSPPQLTHDFTDCCERANVSAQCMGFCNLHNILDGTTGIDPEACERDFPSIVRCMADGRNHVPCCVEKQIPDLCQDMCRGEYTPFTDQLKTRVSCVQHTLTGLQCILKGIQLIPSTPTRVSIDNVRETSVNISWAPPQKLDDQVSYYTVNLTVLHSFDEDELSGEAKHQVQGAPVTEEIMLYNVTANQTFLSLDKLTPLTMYAVIVTAVNEFGASLPNERLRFFTHTSASVAESQAGSPDKQVMPTLPDIRSCCESSGMTHRLCMDKMCDPQKTDLATLPDLMVCAPWSNITFSCLANNIDHTPCCRARGIPSACFPICAGKLTSLDFSLFKCLRFMSEYSSCLYQGYGVLADPPSKLRTVAKTDNFVILDWNNPKRLGESVNTYHVKFRRLGVGDDYLTVEKRQPPLILEGLEPDIYYEFYVVSINAYGKSEPSPRLITRTLPAELATVPVAKYNMSTCCKASGLLPQCAPLCSYNIRLSDIENLGPACRAQMPILARCAAGGRDHSPCCSRRSVINACMPLCRGVMPLALTTKSTAGASAAGAVAAVGSMSSSTASTWASNMPDCLSYAGNILQCFEEGTNNIPGPPEDVHATAITSRSISIAWTPPNSDTTISINGLKKDVLYELVVKAGNTYGASVLTDPIRFTLGEQQVTSATSSYSSAVGTISGIVASILAILLAVAAIVFYRRHRCHHGKAVNGNVAFENPTYTRGLEQVQLPTVTSAITTTQTGNNHTHGSNSNSNSNGNGNGNGNGSSSGVGTHTGRSSNSHNHNSNAATMTTSTSTATTLDTGSIVNGNRHQQQQQQLRNGRGVTDAAHHFHNPLSNTQCNEVNPSIYEELKLGQEGAGFKKLVP</sequence>
<dbReference type="PROSITE" id="PS50835">
    <property type="entry name" value="IG_LIKE"/>
    <property type="match status" value="1"/>
</dbReference>
<dbReference type="CDD" id="cd12087">
    <property type="entry name" value="TM_EGFR-like"/>
    <property type="match status" value="1"/>
</dbReference>
<gene>
    <name evidence="8" type="primary">LOC108612872</name>
</gene>
<name>A0ABM1P2H6_DROAR</name>
<keyword evidence="3" id="KW-1133">Transmembrane helix</keyword>
<dbReference type="InterPro" id="IPR036116">
    <property type="entry name" value="FN3_sf"/>
</dbReference>
<dbReference type="SUPFAM" id="SSF48726">
    <property type="entry name" value="Immunoglobulin"/>
    <property type="match status" value="1"/>
</dbReference>
<dbReference type="Gene3D" id="2.60.40.10">
    <property type="entry name" value="Immunoglobulins"/>
    <property type="match status" value="3"/>
</dbReference>
<feature type="chain" id="PRO_5045076095" evidence="4">
    <location>
        <begin position="22"/>
        <end position="1027"/>
    </location>
</feature>
<keyword evidence="3" id="KW-0812">Transmembrane</keyword>
<evidence type="ECO:0000256" key="1">
    <source>
        <dbReference type="ARBA" id="ARBA00022737"/>
    </source>
</evidence>
<dbReference type="InterPro" id="IPR036179">
    <property type="entry name" value="Ig-like_dom_sf"/>
</dbReference>
<dbReference type="Pfam" id="PF01682">
    <property type="entry name" value="DB"/>
    <property type="match status" value="3"/>
</dbReference>
<accession>A0ABM1P2H6</accession>
<dbReference type="CDD" id="cd00063">
    <property type="entry name" value="FN3"/>
    <property type="match status" value="3"/>
</dbReference>
<protein>
    <submittedName>
        <fullName evidence="8">Ig-like and fibronectin type-III domain-containing protein 2 isoform X2</fullName>
    </submittedName>
</protein>
<dbReference type="SMART" id="SM00409">
    <property type="entry name" value="IG"/>
    <property type="match status" value="1"/>
</dbReference>
<evidence type="ECO:0000256" key="4">
    <source>
        <dbReference type="SAM" id="SignalP"/>
    </source>
</evidence>
<feature type="compositionally biased region" description="Gly residues" evidence="2">
    <location>
        <begin position="920"/>
        <end position="930"/>
    </location>
</feature>
<keyword evidence="7" id="KW-1185">Reference proteome</keyword>
<dbReference type="PANTHER" id="PTHR13817:SF166">
    <property type="entry name" value="NEURONAL IGCAM-RELATED"/>
    <property type="match status" value="1"/>
</dbReference>
<reference evidence="7" key="1">
    <citation type="journal article" date="1997" name="Nucleic Acids Res.">
        <title>tRNAscan-SE: a program for improved detection of transfer RNA genes in genomic sequence.</title>
        <authorList>
            <person name="Lowe T.M."/>
            <person name="Eddy S.R."/>
        </authorList>
    </citation>
    <scope>NUCLEOTIDE SEQUENCE [LARGE SCALE GENOMIC DNA]</scope>
</reference>
<dbReference type="SMART" id="SM00060">
    <property type="entry name" value="FN3"/>
    <property type="match status" value="3"/>
</dbReference>
<evidence type="ECO:0000259" key="5">
    <source>
        <dbReference type="PROSITE" id="PS50835"/>
    </source>
</evidence>
<dbReference type="GeneID" id="108612872"/>
<feature type="domain" description="Fibronectin type-III" evidence="6">
    <location>
        <begin position="288"/>
        <end position="402"/>
    </location>
</feature>
<keyword evidence="4" id="KW-0732">Signal</keyword>
<keyword evidence="3" id="KW-0472">Membrane</keyword>
<dbReference type="Pfam" id="PF00041">
    <property type="entry name" value="fn3"/>
    <property type="match status" value="2"/>
</dbReference>
<reference evidence="7" key="2">
    <citation type="journal article" date="2016" name="G3 (Bethesda)">
        <title>Genome Evolution in Three Species of Cactophilic Drosophila.</title>
        <authorList>
            <person name="Sanchez-Flores A."/>
            <person name="Penazola F."/>
            <person name="Carpinteyro-Ponce J."/>
            <person name="Nazario-Yepiz N."/>
            <person name="Abreu-Goodger C."/>
            <person name="Machado C.A."/>
            <person name="Markow T.A."/>
        </authorList>
    </citation>
    <scope>NUCLEOTIDE SEQUENCE [LARGE SCALE GENOMIC DNA]</scope>
</reference>